<gene>
    <name evidence="2" type="ORF">Bxe_A3173</name>
</gene>
<dbReference type="EMBL" id="CP000270">
    <property type="protein sequence ID" value="ABE29807.1"/>
    <property type="molecule type" value="Genomic_DNA"/>
</dbReference>
<reference evidence="2 3" key="1">
    <citation type="journal article" date="2006" name="Proc. Natl. Acad. Sci. U.S.A.">
        <title>Burkholderia xenovorans LB400 harbors a multi-replicon, 9.73-Mbp genome shaped for versatility.</title>
        <authorList>
            <person name="Chain P.S."/>
            <person name="Denef V.J."/>
            <person name="Konstantinidis K.T."/>
            <person name="Vergez L.M."/>
            <person name="Agullo L."/>
            <person name="Reyes V.L."/>
            <person name="Hauser L."/>
            <person name="Cordova M."/>
            <person name="Gomez L."/>
            <person name="Gonzalez M."/>
            <person name="Land M."/>
            <person name="Lao V."/>
            <person name="Larimer F."/>
            <person name="LiPuma J.J."/>
            <person name="Mahenthiralingam E."/>
            <person name="Malfatti S.A."/>
            <person name="Marx C.J."/>
            <person name="Parnell J.J."/>
            <person name="Ramette A."/>
            <person name="Richardson P."/>
            <person name="Seeger M."/>
            <person name="Smith D."/>
            <person name="Spilker T."/>
            <person name="Sul W.J."/>
            <person name="Tsoi T.V."/>
            <person name="Ulrich L.E."/>
            <person name="Zhulin I.B."/>
            <person name="Tiedje J.M."/>
        </authorList>
    </citation>
    <scope>NUCLEOTIDE SEQUENCE [LARGE SCALE GENOMIC DNA]</scope>
    <source>
        <strain evidence="2 3">LB400</strain>
    </source>
</reference>
<accession>Q142D2</accession>
<dbReference type="PANTHER" id="PTHR41878:SF1">
    <property type="entry name" value="TNPR PROTEIN"/>
    <property type="match status" value="1"/>
</dbReference>
<dbReference type="InterPro" id="IPR024047">
    <property type="entry name" value="MM3350-like_sf"/>
</dbReference>
<dbReference type="PANTHER" id="PTHR41878">
    <property type="entry name" value="LEXA REPRESSOR-RELATED"/>
    <property type="match status" value="1"/>
</dbReference>
<dbReference type="AlphaFoldDB" id="Q142D2"/>
<dbReference type="Pfam" id="PF07929">
    <property type="entry name" value="PRiA4_ORF3"/>
    <property type="match status" value="1"/>
</dbReference>
<dbReference type="InterPro" id="IPR012912">
    <property type="entry name" value="Plasmid_pRiA4b_Orf3-like"/>
</dbReference>
<keyword evidence="3" id="KW-1185">Reference proteome</keyword>
<evidence type="ECO:0000313" key="2">
    <source>
        <dbReference type="EMBL" id="ABE29807.1"/>
    </source>
</evidence>
<dbReference type="eggNOG" id="COG3012">
    <property type="taxonomic scope" value="Bacteria"/>
</dbReference>
<proteinExistence type="predicted"/>
<name>Q142D2_PARXL</name>
<dbReference type="SUPFAM" id="SSF159941">
    <property type="entry name" value="MM3350-like"/>
    <property type="match status" value="1"/>
</dbReference>
<feature type="domain" description="Plasmid pRiA4b Orf3-like" evidence="1">
    <location>
        <begin position="65"/>
        <end position="220"/>
    </location>
</feature>
<organism evidence="2 3">
    <name type="scientific">Paraburkholderia xenovorans (strain LB400)</name>
    <dbReference type="NCBI Taxonomy" id="266265"/>
    <lineage>
        <taxon>Bacteria</taxon>
        <taxon>Pseudomonadati</taxon>
        <taxon>Pseudomonadota</taxon>
        <taxon>Betaproteobacteria</taxon>
        <taxon>Burkholderiales</taxon>
        <taxon>Burkholderiaceae</taxon>
        <taxon>Paraburkholderia</taxon>
    </lineage>
</organism>
<evidence type="ECO:0000259" key="1">
    <source>
        <dbReference type="Pfam" id="PF07929"/>
    </source>
</evidence>
<dbReference type="Gene3D" id="3.10.290.30">
    <property type="entry name" value="MM3350-like"/>
    <property type="match status" value="1"/>
</dbReference>
<dbReference type="Proteomes" id="UP000001817">
    <property type="component" value="Chromosome 1"/>
</dbReference>
<sequence>MSRSQNTCGVTHYTAILNDGRLQLDCRATPARPRQSTPRVNQQTLASVNQHRHHHSCRDILNLIVARLSSRLSRHNHILQAAFGWEDTHLHDFLIDGKTYAQFDIEAGLEFMDLTKTFDDRKTKLNKVLRPDSRIIYRYDFGDGWDHQIKVESIETIEGESWGESKVIDGARACPPEDVGGAPGYEMFLTTLRDTPDSEKADDYRQWVGPGFDPELFDRRAANAALMRLATNRWGNR</sequence>
<dbReference type="KEGG" id="bxe:Bxe_A3173"/>
<evidence type="ECO:0000313" key="3">
    <source>
        <dbReference type="Proteomes" id="UP000001817"/>
    </source>
</evidence>
<dbReference type="STRING" id="266265.Bxe_A3173"/>
<protein>
    <recommendedName>
        <fullName evidence="1">Plasmid pRiA4b Orf3-like domain-containing protein</fullName>
    </recommendedName>
</protein>
<dbReference type="RefSeq" id="WP_011487526.1">
    <property type="nucleotide sequence ID" value="NC_007951.1"/>
</dbReference>